<feature type="compositionally biased region" description="Pro residues" evidence="1">
    <location>
        <begin position="402"/>
        <end position="435"/>
    </location>
</feature>
<feature type="compositionally biased region" description="Polar residues" evidence="1">
    <location>
        <begin position="364"/>
        <end position="378"/>
    </location>
</feature>
<dbReference type="Proteomes" id="UP000193218">
    <property type="component" value="Unassembled WGS sequence"/>
</dbReference>
<dbReference type="RefSeq" id="XP_021870856.1">
    <property type="nucleotide sequence ID" value="XM_022012872.1"/>
</dbReference>
<name>A0A1Y1UGX9_9TREE</name>
<comment type="caution">
    <text evidence="2">The sequence shown here is derived from an EMBL/GenBank/DDBJ whole genome shotgun (WGS) entry which is preliminary data.</text>
</comment>
<organism evidence="2 3">
    <name type="scientific">Kockovaella imperatae</name>
    <dbReference type="NCBI Taxonomy" id="4999"/>
    <lineage>
        <taxon>Eukaryota</taxon>
        <taxon>Fungi</taxon>
        <taxon>Dikarya</taxon>
        <taxon>Basidiomycota</taxon>
        <taxon>Agaricomycotina</taxon>
        <taxon>Tremellomycetes</taxon>
        <taxon>Tremellales</taxon>
        <taxon>Cuniculitremaceae</taxon>
        <taxon>Kockovaella</taxon>
    </lineage>
</organism>
<dbReference type="GeneID" id="33554680"/>
<dbReference type="STRING" id="4999.A0A1Y1UGX9"/>
<keyword evidence="3" id="KW-1185">Reference proteome</keyword>
<dbReference type="OrthoDB" id="8026949at2759"/>
<sequence>MTFSDAKRDDATAEDRSRHLSASSRQSASPTPPPSPPPWRSALGRAFFLLNSSFAHVSGENIANGANGDRYLALLKKSFRAYSDIPVGSDVLVEHAFPHGCSTKEIEWEVDIVPARGLLEGDQDIQYDLTGGRGDESPPIKAGNTRQVCWNCLAPGHSHTSCPQPRNHLLVRIMRDKFLAEKESMPTFAIPYMNSYSVTDEDKIRRLDLVDRFDPGRVSNTLADALFWIDPTLLRLPDETPGDKRDLEDGEVSDDFPERDQVLEIRGMRRRRAWPWINEMVRWGYPPGWIASKDPMIEVKRRIQQLPISTGDESEDDESDMLQVYGGIGSPLHLGDEAARSSASSSSPRSMSASSSSSSSSTSKPLLSPTQSVSSNMMLSPIVDPEPLPLLLPPQSCDQSAPPQPEDAIPPPPDQSATPPPPPPPNLPPPLPLPVSAPSAPRAQRWAKYDTDMFDSDRLKAFTTARPLPLGY</sequence>
<proteinExistence type="predicted"/>
<dbReference type="PANTHER" id="PTHR13316">
    <property type="entry name" value="ZINC FINGER, CCHC DOMAIN CONTAINING 8"/>
    <property type="match status" value="1"/>
</dbReference>
<evidence type="ECO:0000313" key="3">
    <source>
        <dbReference type="Proteomes" id="UP000193218"/>
    </source>
</evidence>
<protein>
    <recommendedName>
        <fullName evidence="4">CCHC-type domain-containing protein</fullName>
    </recommendedName>
</protein>
<accession>A0A1Y1UGX9</accession>
<feature type="region of interest" description="Disordered" evidence="1">
    <location>
        <begin position="1"/>
        <end position="40"/>
    </location>
</feature>
<feature type="compositionally biased region" description="Low complexity" evidence="1">
    <location>
        <begin position="340"/>
        <end position="363"/>
    </location>
</feature>
<feature type="compositionally biased region" description="Low complexity" evidence="1">
    <location>
        <begin position="20"/>
        <end position="29"/>
    </location>
</feature>
<feature type="compositionally biased region" description="Pro residues" evidence="1">
    <location>
        <begin position="30"/>
        <end position="39"/>
    </location>
</feature>
<evidence type="ECO:0000256" key="1">
    <source>
        <dbReference type="SAM" id="MobiDB-lite"/>
    </source>
</evidence>
<evidence type="ECO:0000313" key="2">
    <source>
        <dbReference type="EMBL" id="ORX36787.1"/>
    </source>
</evidence>
<dbReference type="GO" id="GO:0071013">
    <property type="term" value="C:catalytic step 2 spliceosome"/>
    <property type="evidence" value="ECO:0007669"/>
    <property type="project" value="TreeGrafter"/>
</dbReference>
<dbReference type="PANTHER" id="PTHR13316:SF0">
    <property type="entry name" value="ZINC FINGER CCHC DOMAIN-CONTAINING PROTEIN 8"/>
    <property type="match status" value="1"/>
</dbReference>
<dbReference type="InterPro" id="IPR052115">
    <property type="entry name" value="NEXT_complex_subunit_ZCCHC8"/>
</dbReference>
<feature type="region of interest" description="Disordered" evidence="1">
    <location>
        <begin position="323"/>
        <end position="442"/>
    </location>
</feature>
<dbReference type="GO" id="GO:0003723">
    <property type="term" value="F:RNA binding"/>
    <property type="evidence" value="ECO:0007669"/>
    <property type="project" value="TreeGrafter"/>
</dbReference>
<dbReference type="InParanoid" id="A0A1Y1UGX9"/>
<feature type="compositionally biased region" description="Basic and acidic residues" evidence="1">
    <location>
        <begin position="1"/>
        <end position="18"/>
    </location>
</feature>
<reference evidence="2 3" key="1">
    <citation type="submission" date="2017-03" db="EMBL/GenBank/DDBJ databases">
        <title>Widespread Adenine N6-methylation of Active Genes in Fungi.</title>
        <authorList>
            <consortium name="DOE Joint Genome Institute"/>
            <person name="Mondo S.J."/>
            <person name="Dannebaum R.O."/>
            <person name="Kuo R.C."/>
            <person name="Louie K.B."/>
            <person name="Bewick A.J."/>
            <person name="Labutti K."/>
            <person name="Haridas S."/>
            <person name="Kuo A."/>
            <person name="Salamov A."/>
            <person name="Ahrendt S.R."/>
            <person name="Lau R."/>
            <person name="Bowen B.P."/>
            <person name="Lipzen A."/>
            <person name="Sullivan W."/>
            <person name="Andreopoulos W.B."/>
            <person name="Clum A."/>
            <person name="Lindquist E."/>
            <person name="Daum C."/>
            <person name="Northen T.R."/>
            <person name="Ramamoorthy G."/>
            <person name="Schmitz R.J."/>
            <person name="Gryganskyi A."/>
            <person name="Culley D."/>
            <person name="Magnuson J."/>
            <person name="James T.Y."/>
            <person name="O'Malley M.A."/>
            <person name="Stajich J.E."/>
            <person name="Spatafora J.W."/>
            <person name="Visel A."/>
            <person name="Grigoriev I.V."/>
        </authorList>
    </citation>
    <scope>NUCLEOTIDE SEQUENCE [LARGE SCALE GENOMIC DNA]</scope>
    <source>
        <strain evidence="2 3">NRRL Y-17943</strain>
    </source>
</reference>
<evidence type="ECO:0008006" key="4">
    <source>
        <dbReference type="Google" id="ProtNLM"/>
    </source>
</evidence>
<dbReference type="AlphaFoldDB" id="A0A1Y1UGX9"/>
<gene>
    <name evidence="2" type="ORF">BD324DRAFT_468822</name>
</gene>
<dbReference type="EMBL" id="NBSH01000007">
    <property type="protein sequence ID" value="ORX36787.1"/>
    <property type="molecule type" value="Genomic_DNA"/>
</dbReference>